<gene>
    <name evidence="9" type="ORF">GA0070610_5427</name>
</gene>
<evidence type="ECO:0000259" key="8">
    <source>
        <dbReference type="Pfam" id="PF03636"/>
    </source>
</evidence>
<evidence type="ECO:0000256" key="2">
    <source>
        <dbReference type="ARBA" id="ARBA00023295"/>
    </source>
</evidence>
<dbReference type="Gene3D" id="2.60.420.10">
    <property type="entry name" value="Maltose phosphorylase, domain 3"/>
    <property type="match status" value="1"/>
</dbReference>
<feature type="domain" description="Glycoside hydrolase family 65 central catalytic" evidence="6">
    <location>
        <begin position="339"/>
        <end position="691"/>
    </location>
</feature>
<dbReference type="Gene3D" id="1.50.10.10">
    <property type="match status" value="1"/>
</dbReference>
<sequence>MHDTPIADRPPTGQGTGDDEAWRIRRTEADMDRLAETESIFALGNGWVGWRGTLDEGRPYGMPGTYLNGFHERRELDYPEDGYAFPQFSDTVISAPNAALIRLWVGGEPLDVRTGTLRTHERVLDLRAGVVERHTEWISPAGHGVRVRSVRLVSLARRPVAAVRWSVEPLDDAVEVRVCADLLANERVPERSDDPRAASVITDPLTAEYRHSDGYDGVLVHRTGHSEQRVAVAVAHDVHAPDGFAPGVDCTPDRLRLTLAGTLRAGERLQLTKFAAYECTPVDAVPPTELARQVVAEADAARAEGFDALLAGQRAALDVAWRTADVQLDGDDELQQAIRFSVFHLLQAGRADGDRTIPAKGLTGNGYDGHVLWDTEGYVLPVLTYLDPPLARSALRWRHAHLPEARERAAELRLTGASFPWRTLGGRECSGYWPAGTAGLHLNADVADAVLRYVGATGDEEFLAGAGLELLVETARLWHGFGHWSDTGTFHLHGVTGPDEYSALADDNLFTNLMARRNLRGAADAAERHPEAAARLGVDPAEVSAWRAAADAVFIPYDRKRGVHQQSAGFTEQPEWDFADTSDDDYPLLLHFPYLELYRKQVVKQADLVLAMQRCPGEFTADEKARNFAYYEARTVRDSSLSASPQAVLAAEVGHLDLAYDLFAESVLQDLADLGDKTGDGLHLASLAGAWLALVQGFGGMRDDRGVLSFDPRLPAAIDQLAFSLRWHGHRLRVTLTSGEARYELPDADPETGVEVWHHGEPLRVTGAGPVTRPMPEVPDPGPEPPSPPGRRPARRSAGDR</sequence>
<dbReference type="Proteomes" id="UP000198251">
    <property type="component" value="Chromosome I"/>
</dbReference>
<dbReference type="GO" id="GO:0016757">
    <property type="term" value="F:glycosyltransferase activity"/>
    <property type="evidence" value="ECO:0007669"/>
    <property type="project" value="UniProtKB-ARBA"/>
</dbReference>
<name>A0A1C5GH43_MICEH</name>
<dbReference type="AlphaFoldDB" id="A0A1C5GH43"/>
<dbReference type="GO" id="GO:0005975">
    <property type="term" value="P:carbohydrate metabolic process"/>
    <property type="evidence" value="ECO:0007669"/>
    <property type="project" value="InterPro"/>
</dbReference>
<organism evidence="9 10">
    <name type="scientific">Micromonospora echinofusca</name>
    <dbReference type="NCBI Taxonomy" id="47858"/>
    <lineage>
        <taxon>Bacteria</taxon>
        <taxon>Bacillati</taxon>
        <taxon>Actinomycetota</taxon>
        <taxon>Actinomycetes</taxon>
        <taxon>Micromonosporales</taxon>
        <taxon>Micromonosporaceae</taxon>
        <taxon>Micromonospora</taxon>
    </lineage>
</organism>
<evidence type="ECO:0000259" key="7">
    <source>
        <dbReference type="Pfam" id="PF03633"/>
    </source>
</evidence>
<evidence type="ECO:0000256" key="4">
    <source>
        <dbReference type="PIRSR" id="PIRSR036289-51"/>
    </source>
</evidence>
<keyword evidence="2" id="KW-0326">Glycosidase</keyword>
<dbReference type="GO" id="GO:0004553">
    <property type="term" value="F:hydrolase activity, hydrolyzing O-glycosyl compounds"/>
    <property type="evidence" value="ECO:0007669"/>
    <property type="project" value="TreeGrafter"/>
</dbReference>
<reference evidence="9 10" key="1">
    <citation type="submission" date="2016-06" db="EMBL/GenBank/DDBJ databases">
        <authorList>
            <person name="Kjaerup R.B."/>
            <person name="Dalgaard T.S."/>
            <person name="Juul-Madsen H.R."/>
        </authorList>
    </citation>
    <scope>NUCLEOTIDE SEQUENCE [LARGE SCALE GENOMIC DNA]</scope>
    <source>
        <strain evidence="9 10">DSM 43913</strain>
    </source>
</reference>
<evidence type="ECO:0000256" key="3">
    <source>
        <dbReference type="PIRSR" id="PIRSR036289-50"/>
    </source>
</evidence>
<dbReference type="InterPro" id="IPR017045">
    <property type="entry name" value="Malt_Pase/Glycosyl_Hdrlase"/>
</dbReference>
<comment type="similarity">
    <text evidence="1">Belongs to the glycosyl hydrolase 65 family.</text>
</comment>
<dbReference type="PANTHER" id="PTHR11051">
    <property type="entry name" value="GLYCOSYL HYDROLASE-RELATED"/>
    <property type="match status" value="1"/>
</dbReference>
<dbReference type="Pfam" id="PF03633">
    <property type="entry name" value="Glyco_hydro_65C"/>
    <property type="match status" value="1"/>
</dbReference>
<dbReference type="InterPro" id="IPR011013">
    <property type="entry name" value="Gal_mutarotase_sf_dom"/>
</dbReference>
<feature type="domain" description="Glycoside hydrolase family 65 C-terminal" evidence="7">
    <location>
        <begin position="701"/>
        <end position="765"/>
    </location>
</feature>
<dbReference type="InterPro" id="IPR037018">
    <property type="entry name" value="GH65_N"/>
</dbReference>
<feature type="binding site" evidence="4">
    <location>
        <begin position="604"/>
        <end position="605"/>
    </location>
    <ligand>
        <name>substrate</name>
    </ligand>
</feature>
<evidence type="ECO:0000256" key="1">
    <source>
        <dbReference type="ARBA" id="ARBA00006768"/>
    </source>
</evidence>
<keyword evidence="2" id="KW-0378">Hydrolase</keyword>
<dbReference type="InterPro" id="IPR005194">
    <property type="entry name" value="Glyco_hydro_65_C"/>
</dbReference>
<dbReference type="EMBL" id="LT607733">
    <property type="protein sequence ID" value="SCG19067.1"/>
    <property type="molecule type" value="Genomic_DNA"/>
</dbReference>
<dbReference type="PANTHER" id="PTHR11051:SF13">
    <property type="entry name" value="GLYCOSYL TRANSFERASE"/>
    <property type="match status" value="1"/>
</dbReference>
<dbReference type="SUPFAM" id="SSF48208">
    <property type="entry name" value="Six-hairpin glycosidases"/>
    <property type="match status" value="1"/>
</dbReference>
<evidence type="ECO:0000259" key="6">
    <source>
        <dbReference type="Pfam" id="PF03632"/>
    </source>
</evidence>
<feature type="region of interest" description="Disordered" evidence="5">
    <location>
        <begin position="761"/>
        <end position="801"/>
    </location>
</feature>
<proteinExistence type="inferred from homology"/>
<dbReference type="InterPro" id="IPR005196">
    <property type="entry name" value="Glyco_hydro_65_N"/>
</dbReference>
<dbReference type="InterPro" id="IPR005195">
    <property type="entry name" value="Glyco_hydro_65_M"/>
</dbReference>
<dbReference type="GO" id="GO:0030246">
    <property type="term" value="F:carbohydrate binding"/>
    <property type="evidence" value="ECO:0007669"/>
    <property type="project" value="InterPro"/>
</dbReference>
<dbReference type="InterPro" id="IPR012341">
    <property type="entry name" value="6hp_glycosidase-like_sf"/>
</dbReference>
<dbReference type="InterPro" id="IPR008928">
    <property type="entry name" value="6-hairpin_glycosidase_sf"/>
</dbReference>
<feature type="active site" description="Proton donor" evidence="3">
    <location>
        <position position="500"/>
    </location>
</feature>
<evidence type="ECO:0000313" key="10">
    <source>
        <dbReference type="Proteomes" id="UP000198251"/>
    </source>
</evidence>
<dbReference type="Gene3D" id="2.70.98.40">
    <property type="entry name" value="Glycoside hydrolase, family 65, N-terminal domain"/>
    <property type="match status" value="1"/>
</dbReference>
<feature type="compositionally biased region" description="Pro residues" evidence="5">
    <location>
        <begin position="776"/>
        <end position="791"/>
    </location>
</feature>
<evidence type="ECO:0000256" key="5">
    <source>
        <dbReference type="SAM" id="MobiDB-lite"/>
    </source>
</evidence>
<dbReference type="PIRSF" id="PIRSF036289">
    <property type="entry name" value="Glycosyl_hydrolase_malt_phosph"/>
    <property type="match status" value="1"/>
</dbReference>
<dbReference type="Pfam" id="PF03636">
    <property type="entry name" value="Glyco_hydro_65N"/>
    <property type="match status" value="1"/>
</dbReference>
<dbReference type="SUPFAM" id="SSF74650">
    <property type="entry name" value="Galactose mutarotase-like"/>
    <property type="match status" value="1"/>
</dbReference>
<feature type="domain" description="Glycoside hydrolase family 65 N-terminal" evidence="8">
    <location>
        <begin position="27"/>
        <end position="277"/>
    </location>
</feature>
<protein>
    <submittedName>
        <fullName evidence="9">Alpha,alpha-trehalose phosphorylase</fullName>
    </submittedName>
</protein>
<accession>A0A1C5GH43</accession>
<dbReference type="Pfam" id="PF03632">
    <property type="entry name" value="Glyco_hydro_65m"/>
    <property type="match status" value="1"/>
</dbReference>
<evidence type="ECO:0000313" key="9">
    <source>
        <dbReference type="EMBL" id="SCG19067.1"/>
    </source>
</evidence>
<feature type="binding site" evidence="4">
    <location>
        <begin position="373"/>
        <end position="374"/>
    </location>
    <ligand>
        <name>substrate</name>
    </ligand>
</feature>
<keyword evidence="10" id="KW-1185">Reference proteome</keyword>